<dbReference type="EMBL" id="BNEA01000015">
    <property type="protein sequence ID" value="GHI53960.1"/>
    <property type="molecule type" value="Genomic_DNA"/>
</dbReference>
<keyword evidence="3" id="KW-1185">Reference proteome</keyword>
<organism evidence="2 3">
    <name type="scientific">Streptomyces rubradiris</name>
    <name type="common">Streptomyces achromogenes subsp. rubradiris</name>
    <dbReference type="NCBI Taxonomy" id="285531"/>
    <lineage>
        <taxon>Bacteria</taxon>
        <taxon>Bacillati</taxon>
        <taxon>Actinomycetota</taxon>
        <taxon>Actinomycetes</taxon>
        <taxon>Kitasatosporales</taxon>
        <taxon>Streptomycetaceae</taxon>
        <taxon>Streptomyces</taxon>
    </lineage>
</organism>
<comment type="caution">
    <text evidence="2">The sequence shown here is derived from an EMBL/GenBank/DDBJ whole genome shotgun (WGS) entry which is preliminary data.</text>
</comment>
<dbReference type="Proteomes" id="UP000646738">
    <property type="component" value="Unassembled WGS sequence"/>
</dbReference>
<evidence type="ECO:0000256" key="1">
    <source>
        <dbReference type="SAM" id="MobiDB-lite"/>
    </source>
</evidence>
<dbReference type="RefSeq" id="WP_189999554.1">
    <property type="nucleotide sequence ID" value="NZ_BNCB01000030.1"/>
</dbReference>
<gene>
    <name evidence="2" type="ORF">Srubr_38060</name>
</gene>
<feature type="region of interest" description="Disordered" evidence="1">
    <location>
        <begin position="139"/>
        <end position="167"/>
    </location>
</feature>
<accession>A0ABQ3RDM2</accession>
<sequence>MLLHGIADQLNTIADQFPLPDQVRADPAVGEILDDEIRNLARLLGYLAGESAFRHRASARYPDQVTSSQRRTTLALARAAGPTSGALASLGSAVHDLGVLFDLTHQAPGRDRNRAAAAAHQRLAEHFTAARTHLIRAAQQLRRAADTRTAPPAAAPPSPQASPARAR</sequence>
<evidence type="ECO:0000313" key="2">
    <source>
        <dbReference type="EMBL" id="GHI53960.1"/>
    </source>
</evidence>
<proteinExistence type="predicted"/>
<evidence type="ECO:0000313" key="3">
    <source>
        <dbReference type="Proteomes" id="UP000646738"/>
    </source>
</evidence>
<reference evidence="3" key="1">
    <citation type="submission" date="2023-07" db="EMBL/GenBank/DDBJ databases">
        <title>Whole genome shotgun sequence of Streptomyces achromogenes subsp. rubradiris NBRC 14000.</title>
        <authorList>
            <person name="Komaki H."/>
            <person name="Tamura T."/>
        </authorList>
    </citation>
    <scope>NUCLEOTIDE SEQUENCE [LARGE SCALE GENOMIC DNA]</scope>
    <source>
        <strain evidence="3">NBRC 14000</strain>
    </source>
</reference>
<protein>
    <submittedName>
        <fullName evidence="2">Uncharacterized protein</fullName>
    </submittedName>
</protein>
<feature type="compositionally biased region" description="Low complexity" evidence="1">
    <location>
        <begin position="139"/>
        <end position="152"/>
    </location>
</feature>
<name>A0ABQ3RDM2_STRRR</name>